<gene>
    <name evidence="1" type="ORF">PENFLA_c008G05109</name>
</gene>
<accession>A0A1V6TJX3</accession>
<comment type="caution">
    <text evidence="1">The sequence shown here is derived from an EMBL/GenBank/DDBJ whole genome shotgun (WGS) entry which is preliminary data.</text>
</comment>
<name>A0A1V6TJX3_9EURO</name>
<dbReference type="EMBL" id="MLQL01000008">
    <property type="protein sequence ID" value="OQE25873.1"/>
    <property type="molecule type" value="Genomic_DNA"/>
</dbReference>
<dbReference type="PANTHER" id="PTHR21310:SF15">
    <property type="entry name" value="AMINOGLYCOSIDE PHOSPHOTRANSFERASE DOMAIN-CONTAINING PROTEIN"/>
    <property type="match status" value="1"/>
</dbReference>
<dbReference type="Proteomes" id="UP000191342">
    <property type="component" value="Unassembled WGS sequence"/>
</dbReference>
<protein>
    <submittedName>
        <fullName evidence="1">Uncharacterized protein</fullName>
    </submittedName>
</protein>
<sequence>MRSPKSGYGQFPSELGGQLLASEAATLKYLGQVTDIPVPEVYSYSASSKNPIGIPYILMSKAQGWPLQNVWTTNPSADRLKLADKEKVMLQLGQITWKLAQVRFDHIGSLFEENNSVKLGECMSRGHILHERYSLEELPRGPFATESEFYSSLTTAMVHHAESLPLKPRCFVAPIPSREDYENDAAHIDACKLWNGFVAIGDKIDSAENRLDYIVVADALKDLIAQRTSVYPTHTLPDPFPLHHPDLSVNNIFVDDDFNITSIIDWSSCSSVPLAILLAPPGLPQSRHALSEELNEVFREGYKEASRSNCQGERKSFLSFNALAILEDSEFSWSLIRLLTFDSTDDLRLFRTLWNTVHDSNYDLESFITSQRHLPHYVRLYEEVQAEDRPITEIRKSEKDYFSNTMDFTVARNLTVASSWGFRYRPNLNPFQNAKMFIADPKLWAWVSKAKEQRDHD</sequence>
<evidence type="ECO:0000313" key="1">
    <source>
        <dbReference type="EMBL" id="OQE25873.1"/>
    </source>
</evidence>
<dbReference type="InterPro" id="IPR051678">
    <property type="entry name" value="AGP_Transferase"/>
</dbReference>
<organism evidence="1 2">
    <name type="scientific">Penicillium flavigenum</name>
    <dbReference type="NCBI Taxonomy" id="254877"/>
    <lineage>
        <taxon>Eukaryota</taxon>
        <taxon>Fungi</taxon>
        <taxon>Dikarya</taxon>
        <taxon>Ascomycota</taxon>
        <taxon>Pezizomycotina</taxon>
        <taxon>Eurotiomycetes</taxon>
        <taxon>Eurotiomycetidae</taxon>
        <taxon>Eurotiales</taxon>
        <taxon>Aspergillaceae</taxon>
        <taxon>Penicillium</taxon>
    </lineage>
</organism>
<proteinExistence type="predicted"/>
<reference evidence="2" key="1">
    <citation type="journal article" date="2017" name="Nat. Microbiol.">
        <title>Global analysis of biosynthetic gene clusters reveals vast potential of secondary metabolite production in Penicillium species.</title>
        <authorList>
            <person name="Nielsen J.C."/>
            <person name="Grijseels S."/>
            <person name="Prigent S."/>
            <person name="Ji B."/>
            <person name="Dainat J."/>
            <person name="Nielsen K.F."/>
            <person name="Frisvad J.C."/>
            <person name="Workman M."/>
            <person name="Nielsen J."/>
        </authorList>
    </citation>
    <scope>NUCLEOTIDE SEQUENCE [LARGE SCALE GENOMIC DNA]</scope>
    <source>
        <strain evidence="2">IBT 14082</strain>
    </source>
</reference>
<evidence type="ECO:0000313" key="2">
    <source>
        <dbReference type="Proteomes" id="UP000191342"/>
    </source>
</evidence>
<dbReference type="AlphaFoldDB" id="A0A1V6TJX3"/>
<dbReference type="OrthoDB" id="5327538at2759"/>
<dbReference type="STRING" id="254877.A0A1V6TJX3"/>
<dbReference type="SUPFAM" id="SSF56112">
    <property type="entry name" value="Protein kinase-like (PK-like)"/>
    <property type="match status" value="1"/>
</dbReference>
<keyword evidence="2" id="KW-1185">Reference proteome</keyword>
<dbReference type="InterPro" id="IPR011009">
    <property type="entry name" value="Kinase-like_dom_sf"/>
</dbReference>
<dbReference type="PANTHER" id="PTHR21310">
    <property type="entry name" value="AMINOGLYCOSIDE PHOSPHOTRANSFERASE-RELATED-RELATED"/>
    <property type="match status" value="1"/>
</dbReference>